<proteinExistence type="inferred from homology"/>
<evidence type="ECO:0000256" key="3">
    <source>
        <dbReference type="ARBA" id="ARBA00022448"/>
    </source>
</evidence>
<dbReference type="Proteomes" id="UP000574369">
    <property type="component" value="Unassembled WGS sequence"/>
</dbReference>
<dbReference type="PIRSF" id="PIRSF002741">
    <property type="entry name" value="MppA"/>
    <property type="match status" value="1"/>
</dbReference>
<feature type="signal peptide" evidence="5">
    <location>
        <begin position="1"/>
        <end position="24"/>
    </location>
</feature>
<keyword evidence="3" id="KW-0813">Transport</keyword>
<evidence type="ECO:0000259" key="6">
    <source>
        <dbReference type="Pfam" id="PF00496"/>
    </source>
</evidence>
<comment type="subcellular location">
    <subcellularLocation>
        <location evidence="1">Cell envelope</location>
    </subcellularLocation>
</comment>
<feature type="domain" description="Solute-binding protein family 5" evidence="6">
    <location>
        <begin position="101"/>
        <end position="539"/>
    </location>
</feature>
<evidence type="ECO:0000256" key="1">
    <source>
        <dbReference type="ARBA" id="ARBA00004196"/>
    </source>
</evidence>
<dbReference type="SUPFAM" id="SSF53850">
    <property type="entry name" value="Periplasmic binding protein-like II"/>
    <property type="match status" value="1"/>
</dbReference>
<comment type="similarity">
    <text evidence="2">Belongs to the bacterial solute-binding protein 5 family.</text>
</comment>
<dbReference type="Pfam" id="PF00496">
    <property type="entry name" value="SBP_bac_5"/>
    <property type="match status" value="1"/>
</dbReference>
<evidence type="ECO:0000256" key="5">
    <source>
        <dbReference type="SAM" id="SignalP"/>
    </source>
</evidence>
<evidence type="ECO:0000313" key="8">
    <source>
        <dbReference type="Proteomes" id="UP000574369"/>
    </source>
</evidence>
<dbReference type="Gene3D" id="3.10.105.10">
    <property type="entry name" value="Dipeptide-binding Protein, Domain 3"/>
    <property type="match status" value="1"/>
</dbReference>
<dbReference type="EMBL" id="JACHXO010000009">
    <property type="protein sequence ID" value="MBB3196952.1"/>
    <property type="molecule type" value="Genomic_DNA"/>
</dbReference>
<comment type="caution">
    <text evidence="7">The sequence shown here is derived from an EMBL/GenBank/DDBJ whole genome shotgun (WGS) entry which is preliminary data.</text>
</comment>
<reference evidence="7 8" key="1">
    <citation type="submission" date="2020-08" db="EMBL/GenBank/DDBJ databases">
        <title>Genomic Encyclopedia of Type Strains, Phase III (KMG-III): the genomes of soil and plant-associated and newly described type strains.</title>
        <authorList>
            <person name="Whitman W."/>
        </authorList>
    </citation>
    <scope>NUCLEOTIDE SEQUENCE [LARGE SCALE GENOMIC DNA]</scope>
    <source>
        <strain evidence="7 8">CECT 7247</strain>
    </source>
</reference>
<organism evidence="7 8">
    <name type="scientific">Roseateles terrae</name>
    <dbReference type="NCBI Taxonomy" id="431060"/>
    <lineage>
        <taxon>Bacteria</taxon>
        <taxon>Pseudomonadati</taxon>
        <taxon>Pseudomonadota</taxon>
        <taxon>Betaproteobacteria</taxon>
        <taxon>Burkholderiales</taxon>
        <taxon>Sphaerotilaceae</taxon>
        <taxon>Roseateles</taxon>
    </lineage>
</organism>
<protein>
    <submittedName>
        <fullName evidence="7">ABC-type transport system substrate-binding protein</fullName>
    </submittedName>
</protein>
<dbReference type="PANTHER" id="PTHR30290:SF10">
    <property type="entry name" value="PERIPLASMIC OLIGOPEPTIDE-BINDING PROTEIN-RELATED"/>
    <property type="match status" value="1"/>
</dbReference>
<feature type="chain" id="PRO_5047054422" evidence="5">
    <location>
        <begin position="25"/>
        <end position="629"/>
    </location>
</feature>
<sequence length="629" mass="70909">MASTRGLATALLFGVSSCFVPCFAQGVGASAPASAPASSAVAVGASAAVPAGPEKVLRVAYRQAETGFDPAYVTDLYSRNILANIFDTPLRFSYLKRPYQLEPSVTDGLPEVLDNATRFVFKFKPGIYFADDPVFKGKKRELTGADLIYSIKRHYDPQVKSGHLYRLQGAGILGLDEVRNAALKGGKPFDYDRPVDGLRLLDKYTVEIRVRNSDPRFTYNFADPMLSLVAREVVEAYAGHVGEHPVGTNAYLLSQWRRSSLIVLTRNPNFREVYYRETVPAHRPDLAEDVKQLQGRRLPMIDRVEVSIIEESQPRWLSYLRREFDLLDDLPNEFAPVAIPQNKLAPNLAKQGQRAVRYERADISMSYFNMEDPVVGGYTADKIALRRAIGLAINLDEQVRLPRRGQAKPAQGIISPGVFGYDPQLKSEMGEFDRARAKALLDLYGYVDKDGDGWRDLPDGSPLTIEYTTEPDAQKRQLAELWQKNMTAINVRIRFKIGKWPENLKAANAGRLQMWGLGWSADVPDGENFLGLAYGPSKGQSNKSRFDLPEYNRLYDQQHSMPDGPERLAIMQKMQRMAVAYMPFKAETHRVFTDITQPWVIGYDKNLYQRDFWAYVDIDTDVLRKSQSH</sequence>
<gene>
    <name evidence="7" type="ORF">FHS28_004377</name>
</gene>
<dbReference type="PROSITE" id="PS51257">
    <property type="entry name" value="PROKAR_LIPOPROTEIN"/>
    <property type="match status" value="1"/>
</dbReference>
<accession>A0ABR6GXX1</accession>
<name>A0ABR6GXX1_9BURK</name>
<dbReference type="PANTHER" id="PTHR30290">
    <property type="entry name" value="PERIPLASMIC BINDING COMPONENT OF ABC TRANSPORTER"/>
    <property type="match status" value="1"/>
</dbReference>
<dbReference type="InterPro" id="IPR000914">
    <property type="entry name" value="SBP_5_dom"/>
</dbReference>
<evidence type="ECO:0000256" key="4">
    <source>
        <dbReference type="ARBA" id="ARBA00022729"/>
    </source>
</evidence>
<dbReference type="Gene3D" id="3.40.190.10">
    <property type="entry name" value="Periplasmic binding protein-like II"/>
    <property type="match status" value="1"/>
</dbReference>
<dbReference type="InterPro" id="IPR030678">
    <property type="entry name" value="Peptide/Ni-bd"/>
</dbReference>
<evidence type="ECO:0000256" key="2">
    <source>
        <dbReference type="ARBA" id="ARBA00005695"/>
    </source>
</evidence>
<evidence type="ECO:0000313" key="7">
    <source>
        <dbReference type="EMBL" id="MBB3196952.1"/>
    </source>
</evidence>
<keyword evidence="8" id="KW-1185">Reference proteome</keyword>
<keyword evidence="4 5" id="KW-0732">Signal</keyword>
<dbReference type="InterPro" id="IPR039424">
    <property type="entry name" value="SBP_5"/>
</dbReference>